<dbReference type="AlphaFoldDB" id="A0A099J282"/>
<organism evidence="1 3">
    <name type="scientific">Cryobacterium roopkundense</name>
    <dbReference type="NCBI Taxonomy" id="1001240"/>
    <lineage>
        <taxon>Bacteria</taxon>
        <taxon>Bacillati</taxon>
        <taxon>Actinomycetota</taxon>
        <taxon>Actinomycetes</taxon>
        <taxon>Micrococcales</taxon>
        <taxon>Microbacteriaceae</taxon>
        <taxon>Cryobacterium</taxon>
    </lineage>
</organism>
<reference evidence="2 4" key="2">
    <citation type="submission" date="2020-08" db="EMBL/GenBank/DDBJ databases">
        <title>Sequencing the genomes of 1000 actinobacteria strains.</title>
        <authorList>
            <person name="Klenk H.-P."/>
        </authorList>
    </citation>
    <scope>NUCLEOTIDE SEQUENCE [LARGE SCALE GENOMIC DNA]</scope>
    <source>
        <strain evidence="2 4">DSM 21065</strain>
    </source>
</reference>
<dbReference type="Proteomes" id="UP000561726">
    <property type="component" value="Unassembled WGS sequence"/>
</dbReference>
<evidence type="ECO:0000313" key="3">
    <source>
        <dbReference type="Proteomes" id="UP000029864"/>
    </source>
</evidence>
<dbReference type="OrthoDB" id="5190586at2"/>
<accession>A0A099J282</accession>
<reference evidence="1 3" key="1">
    <citation type="submission" date="2014-08" db="EMBL/GenBank/DDBJ databases">
        <authorList>
            <person name="Sisinthy S."/>
        </authorList>
    </citation>
    <scope>NUCLEOTIDE SEQUENCE [LARGE SCALE GENOMIC DNA]</scope>
    <source>
        <strain evidence="1 3">RuG17</strain>
    </source>
</reference>
<gene>
    <name evidence="2" type="ORF">BJ997_001314</name>
    <name evidence="1" type="ORF">GY21_15675</name>
</gene>
<dbReference type="eggNOG" id="ENOG50325QG">
    <property type="taxonomic scope" value="Bacteria"/>
</dbReference>
<dbReference type="Proteomes" id="UP000029864">
    <property type="component" value="Unassembled WGS sequence"/>
</dbReference>
<proteinExistence type="predicted"/>
<comment type="caution">
    <text evidence="1">The sequence shown here is derived from an EMBL/GenBank/DDBJ whole genome shotgun (WGS) entry which is preliminary data.</text>
</comment>
<name>A0A099J282_9MICO</name>
<dbReference type="RefSeq" id="WP_035838011.1">
    <property type="nucleotide sequence ID" value="NZ_JACHBQ010000001.1"/>
</dbReference>
<keyword evidence="3" id="KW-1185">Reference proteome</keyword>
<protein>
    <submittedName>
        <fullName evidence="1">Uncharacterized protein</fullName>
    </submittedName>
</protein>
<sequence length="90" mass="10442">MPQIIDAPVDVELTSDGDPRAFVWNRFEHTVIGQPQAVFKRTRWWENAGSPTRIDTELWRLDASRGGEEQRRYDLRRGADGTWTLALDWG</sequence>
<dbReference type="EMBL" id="JACHBQ010000001">
    <property type="protein sequence ID" value="MBB5640766.1"/>
    <property type="molecule type" value="Genomic_DNA"/>
</dbReference>
<dbReference type="EMBL" id="JPXF01000075">
    <property type="protein sequence ID" value="KGJ72401.1"/>
    <property type="molecule type" value="Genomic_DNA"/>
</dbReference>
<evidence type="ECO:0000313" key="1">
    <source>
        <dbReference type="EMBL" id="KGJ72401.1"/>
    </source>
</evidence>
<evidence type="ECO:0000313" key="4">
    <source>
        <dbReference type="Proteomes" id="UP000561726"/>
    </source>
</evidence>
<evidence type="ECO:0000313" key="2">
    <source>
        <dbReference type="EMBL" id="MBB5640766.1"/>
    </source>
</evidence>
<dbReference type="STRING" id="1001240.GY21_15675"/>